<accession>A0ABN7C5W2</accession>
<protein>
    <recommendedName>
        <fullName evidence="3">Phage protein</fullName>
    </recommendedName>
</protein>
<proteinExistence type="predicted"/>
<dbReference type="Proteomes" id="UP001529514">
    <property type="component" value="Chromosome"/>
</dbReference>
<dbReference type="EMBL" id="AP028978">
    <property type="protein sequence ID" value="BET97771.1"/>
    <property type="molecule type" value="Genomic_DNA"/>
</dbReference>
<name>A0ABN7C5W2_9GAMM</name>
<reference evidence="1 2" key="1">
    <citation type="submission" date="2023-10" db="EMBL/GenBank/DDBJ databases">
        <title>Xenorhabdus taiwanensis sp. nov., a symbiotic bacterium associated with the entomopathogenic nematode Steinernema taiwanensis.</title>
        <authorList>
            <person name="Tseng C.T."/>
            <person name="Shu H.Y."/>
            <person name="Chen M.H."/>
            <person name="Fang Y.J."/>
            <person name="Wu T.L."/>
            <person name="Lin Y.C."/>
            <person name="Huang C.J."/>
        </authorList>
    </citation>
    <scope>NUCLEOTIDE SEQUENCE [LARGE SCALE GENOMIC DNA]</scope>
    <source>
        <strain evidence="1 2">TCT-1</strain>
    </source>
</reference>
<evidence type="ECO:0008006" key="3">
    <source>
        <dbReference type="Google" id="ProtNLM"/>
    </source>
</evidence>
<organism evidence="1 2">
    <name type="scientific">Xenorhabdus taiwanensis</name>
    <dbReference type="NCBI Taxonomy" id="3085177"/>
    <lineage>
        <taxon>Bacteria</taxon>
        <taxon>Pseudomonadati</taxon>
        <taxon>Pseudomonadota</taxon>
        <taxon>Gammaproteobacteria</taxon>
        <taxon>Enterobacterales</taxon>
        <taxon>Morganellaceae</taxon>
        <taxon>Xenorhabdus</taxon>
    </lineage>
</organism>
<sequence>MTMARTAIERLNNSAGHNYQWSAMCQVHICKKCGTTEHRSGWYWWAGYKSKVEPPCDRRCSKDELLKWQEEAIFEGI</sequence>
<evidence type="ECO:0000313" key="2">
    <source>
        <dbReference type="Proteomes" id="UP001529514"/>
    </source>
</evidence>
<keyword evidence="2" id="KW-1185">Reference proteome</keyword>
<evidence type="ECO:0000313" key="1">
    <source>
        <dbReference type="EMBL" id="BET97771.1"/>
    </source>
</evidence>
<gene>
    <name evidence="1" type="ORF">TCT1_26920</name>
</gene>